<name>A0ABX2PA00_9PROT</name>
<evidence type="ECO:0000313" key="3">
    <source>
        <dbReference type="Proteomes" id="UP001516351"/>
    </source>
</evidence>
<feature type="compositionally biased region" description="Polar residues" evidence="1">
    <location>
        <begin position="139"/>
        <end position="149"/>
    </location>
</feature>
<dbReference type="Proteomes" id="UP001516351">
    <property type="component" value="Unassembled WGS sequence"/>
</dbReference>
<proteinExistence type="predicted"/>
<keyword evidence="3" id="KW-1185">Reference proteome</keyword>
<protein>
    <submittedName>
        <fullName evidence="2">Uncharacterized protein</fullName>
    </submittedName>
</protein>
<gene>
    <name evidence="2" type="ORF">HW542_15375</name>
</gene>
<dbReference type="RefSeq" id="WP_267312128.1">
    <property type="nucleotide sequence ID" value="NZ_JABXXU010000010.1"/>
</dbReference>
<dbReference type="EMBL" id="JABXXV010000010">
    <property type="protein sequence ID" value="NVN48180.1"/>
    <property type="molecule type" value="Genomic_DNA"/>
</dbReference>
<comment type="caution">
    <text evidence="2">The sequence shown here is derived from an EMBL/GenBank/DDBJ whole genome shotgun (WGS) entry which is preliminary data.</text>
</comment>
<sequence>MVLGVLAGLAIMSIPDVCVGAAALAGDAVEAVGRRLAVGILSEASNQASGMFKSFAAPAWFSGAASQRPDPSAIGDKATEILRSTLSDLDVTLIDREELVLLRKVAVAADNKDPDQELWLRKLAEFYRKKEQASDDLKGSSSSPQVRPA</sequence>
<reference evidence="2 3" key="1">
    <citation type="submission" date="2020-06" db="EMBL/GenBank/DDBJ databases">
        <title>Synonyms of Asaia species.</title>
        <authorList>
            <person name="Sombolestani A."/>
        </authorList>
    </citation>
    <scope>NUCLEOTIDE SEQUENCE [LARGE SCALE GENOMIC DNA]</scope>
    <source>
        <strain evidence="2 3">LMG 27047</strain>
    </source>
</reference>
<feature type="region of interest" description="Disordered" evidence="1">
    <location>
        <begin position="130"/>
        <end position="149"/>
    </location>
</feature>
<accession>A0ABX2PA00</accession>
<organism evidence="2 3">
    <name type="scientific">Asaia spathodeae</name>
    <dbReference type="NCBI Taxonomy" id="657016"/>
    <lineage>
        <taxon>Bacteria</taxon>
        <taxon>Pseudomonadati</taxon>
        <taxon>Pseudomonadota</taxon>
        <taxon>Alphaproteobacteria</taxon>
        <taxon>Acetobacterales</taxon>
        <taxon>Acetobacteraceae</taxon>
        <taxon>Asaia</taxon>
    </lineage>
</organism>
<evidence type="ECO:0000256" key="1">
    <source>
        <dbReference type="SAM" id="MobiDB-lite"/>
    </source>
</evidence>
<evidence type="ECO:0000313" key="2">
    <source>
        <dbReference type="EMBL" id="NVN48180.1"/>
    </source>
</evidence>